<sequence>MQLELGNVWIARPAKYQGTEDIFPLKDFCKVLKGKRALDSCIVKYWLSRYKEVYRSWDELAESYAFPNKWLKRMLKFIPEKGDKDVGDEDGTSSDVEEEDGSRKKKKMKKKSTAFDPLPSQVVTAMHKVYCAKHNESLAVRVRLDPLEVLYIFMIFCATSRCLTRSSLVILCFLILRTLTWLFGRSKNFAAFSVWCARLQSQHDLLSWRSWNTVRD</sequence>
<dbReference type="EMBL" id="JBJQOH010000005">
    <property type="protein sequence ID" value="KAL3686362.1"/>
    <property type="molecule type" value="Genomic_DNA"/>
</dbReference>
<feature type="compositionally biased region" description="Basic residues" evidence="1">
    <location>
        <begin position="103"/>
        <end position="112"/>
    </location>
</feature>
<evidence type="ECO:0000313" key="2">
    <source>
        <dbReference type="EMBL" id="KAL3686362.1"/>
    </source>
</evidence>
<feature type="region of interest" description="Disordered" evidence="1">
    <location>
        <begin position="84"/>
        <end position="112"/>
    </location>
</feature>
<dbReference type="Proteomes" id="UP001633002">
    <property type="component" value="Unassembled WGS sequence"/>
</dbReference>
<gene>
    <name evidence="2" type="ORF">R1sor_008936</name>
</gene>
<accession>A0ABD3H753</accession>
<organism evidence="2 3">
    <name type="scientific">Riccia sorocarpa</name>
    <dbReference type="NCBI Taxonomy" id="122646"/>
    <lineage>
        <taxon>Eukaryota</taxon>
        <taxon>Viridiplantae</taxon>
        <taxon>Streptophyta</taxon>
        <taxon>Embryophyta</taxon>
        <taxon>Marchantiophyta</taxon>
        <taxon>Marchantiopsida</taxon>
        <taxon>Marchantiidae</taxon>
        <taxon>Marchantiales</taxon>
        <taxon>Ricciaceae</taxon>
        <taxon>Riccia</taxon>
    </lineage>
</organism>
<proteinExistence type="predicted"/>
<name>A0ABD3H753_9MARC</name>
<reference evidence="2 3" key="1">
    <citation type="submission" date="2024-09" db="EMBL/GenBank/DDBJ databases">
        <title>Chromosome-scale assembly of Riccia sorocarpa.</title>
        <authorList>
            <person name="Paukszto L."/>
        </authorList>
    </citation>
    <scope>NUCLEOTIDE SEQUENCE [LARGE SCALE GENOMIC DNA]</scope>
    <source>
        <strain evidence="2">LP-2024</strain>
        <tissue evidence="2">Aerial parts of the thallus</tissue>
    </source>
</reference>
<dbReference type="AlphaFoldDB" id="A0ABD3H753"/>
<evidence type="ECO:0000313" key="3">
    <source>
        <dbReference type="Proteomes" id="UP001633002"/>
    </source>
</evidence>
<keyword evidence="3" id="KW-1185">Reference proteome</keyword>
<evidence type="ECO:0000256" key="1">
    <source>
        <dbReference type="SAM" id="MobiDB-lite"/>
    </source>
</evidence>
<comment type="caution">
    <text evidence="2">The sequence shown here is derived from an EMBL/GenBank/DDBJ whole genome shotgun (WGS) entry which is preliminary data.</text>
</comment>
<protein>
    <submittedName>
        <fullName evidence="2">Uncharacterized protein</fullName>
    </submittedName>
</protein>
<feature type="compositionally biased region" description="Acidic residues" evidence="1">
    <location>
        <begin position="86"/>
        <end position="100"/>
    </location>
</feature>